<dbReference type="GO" id="GO:0003723">
    <property type="term" value="F:RNA binding"/>
    <property type="evidence" value="ECO:0007669"/>
    <property type="project" value="UniProtKB-UniRule"/>
</dbReference>
<comment type="caution">
    <text evidence="4">The sequence shown here is derived from an EMBL/GenBank/DDBJ whole genome shotgun (WGS) entry which is preliminary data.</text>
</comment>
<keyword evidence="2 3" id="KW-0694">RNA-binding</keyword>
<dbReference type="InterPro" id="IPR009019">
    <property type="entry name" value="KH_sf_prok-type"/>
</dbReference>
<name>A0A178HE79_9LACT</name>
<dbReference type="GO" id="GO:0008360">
    <property type="term" value="P:regulation of cell shape"/>
    <property type="evidence" value="ECO:0007669"/>
    <property type="project" value="UniProtKB-KW"/>
</dbReference>
<dbReference type="PANTHER" id="PTHR34654">
    <property type="entry name" value="UPF0109 PROTEIN SCO5592"/>
    <property type="match status" value="1"/>
</dbReference>
<dbReference type="CDD" id="cd22533">
    <property type="entry name" value="KH-II_YlqC-like"/>
    <property type="match status" value="1"/>
</dbReference>
<gene>
    <name evidence="3" type="primary">khpA</name>
    <name evidence="4" type="ORF">DBT54_08280</name>
</gene>
<reference evidence="4 5" key="1">
    <citation type="submission" date="2018-04" db="EMBL/GenBank/DDBJ databases">
        <title>Aerococcus urinae genomes.</title>
        <authorList>
            <person name="Hilt E."/>
            <person name="Gilbert N.M."/>
            <person name="Thomas-White K."/>
            <person name="Putonti C."/>
            <person name="Lewis A.L."/>
            <person name="Visck K.L."/>
            <person name="Wolfe A.J."/>
        </authorList>
    </citation>
    <scope>NUCLEOTIDE SEQUENCE [LARGE SCALE GENOMIC DNA]</scope>
    <source>
        <strain evidence="4 5">UMB7480</strain>
    </source>
</reference>
<comment type="subunit">
    <text evidence="3">Forms a complex with KhpB.</text>
</comment>
<evidence type="ECO:0000313" key="4">
    <source>
        <dbReference type="EMBL" id="RAV77713.1"/>
    </source>
</evidence>
<dbReference type="Proteomes" id="UP000251923">
    <property type="component" value="Unassembled WGS sequence"/>
</dbReference>
<dbReference type="EMBL" id="QMHM01000020">
    <property type="protein sequence ID" value="RAV77713.1"/>
    <property type="molecule type" value="Genomic_DNA"/>
</dbReference>
<dbReference type="Gene3D" id="3.30.300.20">
    <property type="match status" value="1"/>
</dbReference>
<accession>A0A178HE79</accession>
<sequence length="84" mass="9741">MPDIENLLMTIIQPLVSYPEDIQLEVSDGDEFLEYHLMVHPDDVGRVIGKRGRVANAIRTILYSVRVKGHRRVRLTIDRIDEDQ</sequence>
<dbReference type="SUPFAM" id="SSF54814">
    <property type="entry name" value="Prokaryotic type KH domain (KH-domain type II)"/>
    <property type="match status" value="1"/>
</dbReference>
<keyword evidence="3" id="KW-0143">Chaperone</keyword>
<dbReference type="GeneID" id="89333773"/>
<protein>
    <recommendedName>
        <fullName evidence="3">RNA-binding protein KhpA</fullName>
    </recommendedName>
    <alternativeName>
        <fullName evidence="3">KH-domain protein A</fullName>
    </alternativeName>
</protein>
<dbReference type="GO" id="GO:0009252">
    <property type="term" value="P:peptidoglycan biosynthetic process"/>
    <property type="evidence" value="ECO:0007669"/>
    <property type="project" value="UniProtKB-UniRule"/>
</dbReference>
<evidence type="ECO:0000256" key="2">
    <source>
        <dbReference type="ARBA" id="ARBA00022884"/>
    </source>
</evidence>
<dbReference type="RefSeq" id="WP_064293197.1">
    <property type="nucleotide sequence ID" value="NZ_JAMDYC010000001.1"/>
</dbReference>
<dbReference type="GO" id="GO:0005737">
    <property type="term" value="C:cytoplasm"/>
    <property type="evidence" value="ECO:0007669"/>
    <property type="project" value="UniProtKB-SubCell"/>
</dbReference>
<dbReference type="InterPro" id="IPR020627">
    <property type="entry name" value="KhpA"/>
</dbReference>
<keyword evidence="1 3" id="KW-0963">Cytoplasm</keyword>
<evidence type="ECO:0000256" key="3">
    <source>
        <dbReference type="HAMAP-Rule" id="MF_00088"/>
    </source>
</evidence>
<keyword evidence="3" id="KW-0133">Cell shape</keyword>
<organism evidence="4 5">
    <name type="scientific">Aerococcus urinae</name>
    <dbReference type="NCBI Taxonomy" id="1376"/>
    <lineage>
        <taxon>Bacteria</taxon>
        <taxon>Bacillati</taxon>
        <taxon>Bacillota</taxon>
        <taxon>Bacilli</taxon>
        <taxon>Lactobacillales</taxon>
        <taxon>Aerococcaceae</taxon>
        <taxon>Aerococcus</taxon>
    </lineage>
</organism>
<dbReference type="AlphaFoldDB" id="A0A178HE79"/>
<comment type="function">
    <text evidence="3">A probable RNA chaperone. Forms a complex with KhpB which binds to cellular RNA and controls its expression. Plays a role in peptidoglycan (PG) homeostasis and cell length regulation.</text>
</comment>
<dbReference type="GO" id="GO:0071555">
    <property type="term" value="P:cell wall organization"/>
    <property type="evidence" value="ECO:0007669"/>
    <property type="project" value="UniProtKB-KW"/>
</dbReference>
<proteinExistence type="inferred from homology"/>
<evidence type="ECO:0000256" key="1">
    <source>
        <dbReference type="ARBA" id="ARBA00022490"/>
    </source>
</evidence>
<dbReference type="Pfam" id="PF13083">
    <property type="entry name" value="KH_KhpA-B"/>
    <property type="match status" value="1"/>
</dbReference>
<comment type="subcellular location">
    <subcellularLocation>
        <location evidence="3">Cytoplasm</location>
    </subcellularLocation>
</comment>
<dbReference type="HAMAP" id="MF_00088">
    <property type="entry name" value="KhpA"/>
    <property type="match status" value="1"/>
</dbReference>
<dbReference type="InterPro" id="IPR015946">
    <property type="entry name" value="KH_dom-like_a/b"/>
</dbReference>
<dbReference type="PANTHER" id="PTHR34654:SF1">
    <property type="entry name" value="RNA-BINDING PROTEIN KHPA"/>
    <property type="match status" value="1"/>
</dbReference>
<keyword evidence="3" id="KW-0961">Cell wall biogenesis/degradation</keyword>
<evidence type="ECO:0000313" key="5">
    <source>
        <dbReference type="Proteomes" id="UP000251923"/>
    </source>
</evidence>
<comment type="similarity">
    <text evidence="3">Belongs to the KhpA RNA-binding protein family.</text>
</comment>